<dbReference type="GO" id="GO:0005996">
    <property type="term" value="P:monosaccharide metabolic process"/>
    <property type="evidence" value="ECO:0007669"/>
    <property type="project" value="InterPro"/>
</dbReference>
<keyword evidence="5" id="KW-1185">Reference proteome</keyword>
<feature type="domain" description="L-arabinose isomerase N-terminal" evidence="3">
    <location>
        <begin position="8"/>
        <end position="27"/>
    </location>
</feature>
<dbReference type="Pfam" id="PF02610">
    <property type="entry name" value="AraA_N"/>
    <property type="match status" value="1"/>
</dbReference>
<dbReference type="SUPFAM" id="SSF53743">
    <property type="entry name" value="FucI/AraA N-terminal and middle domains"/>
    <property type="match status" value="1"/>
</dbReference>
<evidence type="ECO:0000313" key="4">
    <source>
        <dbReference type="EMBL" id="SHN38265.1"/>
    </source>
</evidence>
<organism evidence="4 5">
    <name type="scientific">Actinacidiphila paucisporea</name>
    <dbReference type="NCBI Taxonomy" id="310782"/>
    <lineage>
        <taxon>Bacteria</taxon>
        <taxon>Bacillati</taxon>
        <taxon>Actinomycetota</taxon>
        <taxon>Actinomycetes</taxon>
        <taxon>Kitasatosporales</taxon>
        <taxon>Streptomycetaceae</taxon>
        <taxon>Actinacidiphila</taxon>
    </lineage>
</organism>
<dbReference type="GO" id="GO:0005737">
    <property type="term" value="C:cytoplasm"/>
    <property type="evidence" value="ECO:0007669"/>
    <property type="project" value="InterPro"/>
</dbReference>
<gene>
    <name evidence="4" type="ORF">SAMN05216499_1631</name>
</gene>
<dbReference type="InterPro" id="IPR038583">
    <property type="entry name" value="AraA_N_sf"/>
</dbReference>
<keyword evidence="1 4" id="KW-0413">Isomerase</keyword>
<dbReference type="Gene3D" id="3.40.50.10940">
    <property type="match status" value="1"/>
</dbReference>
<sequence length="27" mass="2852">MNAAPTAEVWFLTGSQGLYGPETLAQV</sequence>
<dbReference type="EMBL" id="FRBI01000063">
    <property type="protein sequence ID" value="SHN38265.1"/>
    <property type="molecule type" value="Genomic_DNA"/>
</dbReference>
<evidence type="ECO:0000256" key="2">
    <source>
        <dbReference type="ARBA" id="ARBA00023277"/>
    </source>
</evidence>
<reference evidence="4 5" key="1">
    <citation type="submission" date="2016-11" db="EMBL/GenBank/DDBJ databases">
        <authorList>
            <person name="Jaros S."/>
            <person name="Januszkiewicz K."/>
            <person name="Wedrychowicz H."/>
        </authorList>
    </citation>
    <scope>NUCLEOTIDE SEQUENCE [LARGE SCALE GENOMIC DNA]</scope>
    <source>
        <strain evidence="4 5">CGMCC 4.2025</strain>
    </source>
</reference>
<dbReference type="Proteomes" id="UP000184111">
    <property type="component" value="Unassembled WGS sequence"/>
</dbReference>
<dbReference type="AlphaFoldDB" id="A0A1M7R188"/>
<evidence type="ECO:0000259" key="3">
    <source>
        <dbReference type="Pfam" id="PF02610"/>
    </source>
</evidence>
<protein>
    <submittedName>
        <fullName evidence="4">L-arabinose isomerase</fullName>
    </submittedName>
</protein>
<evidence type="ECO:0000313" key="5">
    <source>
        <dbReference type="Proteomes" id="UP000184111"/>
    </source>
</evidence>
<keyword evidence="2" id="KW-0119">Carbohydrate metabolism</keyword>
<dbReference type="InterPro" id="IPR009015">
    <property type="entry name" value="Fucose_isomerase_N/cen_sf"/>
</dbReference>
<dbReference type="GO" id="GO:0016861">
    <property type="term" value="F:intramolecular oxidoreductase activity, interconverting aldoses and ketoses"/>
    <property type="evidence" value="ECO:0007669"/>
    <property type="project" value="InterPro"/>
</dbReference>
<evidence type="ECO:0000256" key="1">
    <source>
        <dbReference type="ARBA" id="ARBA00023235"/>
    </source>
</evidence>
<name>A0A1M7R188_9ACTN</name>
<dbReference type="InterPro" id="IPR055389">
    <property type="entry name" value="AraA_N"/>
</dbReference>
<accession>A0A1M7R188</accession>
<proteinExistence type="predicted"/>
<feature type="non-terminal residue" evidence="4">
    <location>
        <position position="27"/>
    </location>
</feature>